<proteinExistence type="predicted"/>
<protein>
    <submittedName>
        <fullName evidence="1">Uncharacterized protein</fullName>
    </submittedName>
</protein>
<organism evidence="1">
    <name type="scientific">Clostridioides difficile</name>
    <name type="common">Peptoclostridium difficile</name>
    <dbReference type="NCBI Taxonomy" id="1496"/>
    <lineage>
        <taxon>Bacteria</taxon>
        <taxon>Bacillati</taxon>
        <taxon>Bacillota</taxon>
        <taxon>Clostridia</taxon>
        <taxon>Peptostreptococcales</taxon>
        <taxon>Peptostreptococcaceae</taxon>
        <taxon>Clostridioides</taxon>
    </lineage>
</organism>
<dbReference type="EMBL" id="MG973074">
    <property type="protein sequence ID" value="AYD68708.1"/>
    <property type="molecule type" value="Genomic_DNA"/>
</dbReference>
<geneLocation type="plasmid" evidence="1">
    <name>pHSJD-312</name>
</geneLocation>
<dbReference type="RefSeq" id="WP_172693312.1">
    <property type="nucleotide sequence ID" value="NZ_MG973074.1"/>
</dbReference>
<name>A0A386JC02_CLODI</name>
<reference evidence="1" key="1">
    <citation type="journal article" date="2018" name="Sci. Rep.">
        <title>Novel Clade C-I Clostridium difficile strains escape diagnostic tests, differ in pathogenicity potential and carry toxins on extrachromosomal elements.</title>
        <authorList>
            <person name="Ramirez-Vargas G."/>
            <person name="Lopez-Urena D."/>
            <person name="Badilla A."/>
            <person name="Orozco-Aguilar J."/>
            <person name="Murillo T."/>
            <person name="Rojas P."/>
            <person name="Riedel T."/>
            <person name="Overmann J."/>
            <person name="Gonzalez G."/>
            <person name="Chaves-Olarte E."/>
            <person name="Quesada-Gomez C."/>
            <person name="Rodriguez C."/>
        </authorList>
    </citation>
    <scope>NUCLEOTIDE SEQUENCE</scope>
    <source>
        <strain evidence="1">HSJD-312</strain>
        <plasmid evidence="1">pHSJD-312</plasmid>
    </source>
</reference>
<accession>A0A386JC02</accession>
<evidence type="ECO:0000313" key="1">
    <source>
        <dbReference type="EMBL" id="AYD68708.1"/>
    </source>
</evidence>
<keyword evidence="1" id="KW-0614">Plasmid</keyword>
<gene>
    <name evidence="1" type="ORF">pHSJD-312_00087</name>
</gene>
<sequence length="128" mass="15285">MFFDKNERKNFKKQLESQLNYNVILANCRIDGIEYPSILFKCNRQTNWGVVYVDEKSNEYLNKKLYYWGRLCKYEEESKELLIDTVIISEFLSIEKAKEILTNGELYPKEYRNNIDNESSILTTSNNE</sequence>
<dbReference type="AlphaFoldDB" id="A0A386JC02"/>